<feature type="compositionally biased region" description="Basic and acidic residues" evidence="1">
    <location>
        <begin position="32"/>
        <end position="43"/>
    </location>
</feature>
<dbReference type="PANTHER" id="PTHR12110">
    <property type="entry name" value="HYDROXYPYRUVATE ISOMERASE"/>
    <property type="match status" value="1"/>
</dbReference>
<organism evidence="3 4">
    <name type="scientific">Amycolatopsis acidicola</name>
    <dbReference type="NCBI Taxonomy" id="2596893"/>
    <lineage>
        <taxon>Bacteria</taxon>
        <taxon>Bacillati</taxon>
        <taxon>Actinomycetota</taxon>
        <taxon>Actinomycetes</taxon>
        <taxon>Pseudonocardiales</taxon>
        <taxon>Pseudonocardiaceae</taxon>
        <taxon>Amycolatopsis</taxon>
    </lineage>
</organism>
<dbReference type="Proteomes" id="UP000319769">
    <property type="component" value="Unassembled WGS sequence"/>
</dbReference>
<dbReference type="SUPFAM" id="SSF51658">
    <property type="entry name" value="Xylose isomerase-like"/>
    <property type="match status" value="1"/>
</dbReference>
<dbReference type="Pfam" id="PF01261">
    <property type="entry name" value="AP_endonuc_2"/>
    <property type="match status" value="1"/>
</dbReference>
<dbReference type="InterPro" id="IPR013022">
    <property type="entry name" value="Xyl_isomerase-like_TIM-brl"/>
</dbReference>
<sequence>MTIGCGHDSGRPVTDGHATPVHGDPEAQPAGDRGDAQGRGESADVVQERKIKYGIDLITLYDTELWGISDFNQFYDNTVIKPEAFWDKALDILGASGIDGIEITFGPGHWQNALTRYGSAEKFKDAVAERGLEVCSGFFTGLVLDGDWRDEAQQKKLYADVADYADFLRAAGCSIMIAGLPIRTTWNADPPTFIDHDYVRRLSDVLNRMGYIAAQRGVNLSIHPETHAVLWLRRDIDLFLACTDPIYVNFCPDTAHITTGGSNPSEIFKDHHTRIEITHWKDAKSGVPRRQVLDDGVFKSHHRFFARVGLGEVDWPQWVRTLRDHNFEGWAIVELDAASNPPATIAGAKEFIETSLTPIYS</sequence>
<accession>A0A5N0V2P4</accession>
<evidence type="ECO:0000256" key="1">
    <source>
        <dbReference type="SAM" id="MobiDB-lite"/>
    </source>
</evidence>
<dbReference type="InterPro" id="IPR050312">
    <property type="entry name" value="IolE/XylAMocC-like"/>
</dbReference>
<dbReference type="PANTHER" id="PTHR12110:SF41">
    <property type="entry name" value="INOSOSE DEHYDRATASE"/>
    <property type="match status" value="1"/>
</dbReference>
<keyword evidence="4" id="KW-1185">Reference proteome</keyword>
<feature type="region of interest" description="Disordered" evidence="1">
    <location>
        <begin position="1"/>
        <end position="43"/>
    </location>
</feature>
<evidence type="ECO:0000313" key="4">
    <source>
        <dbReference type="Proteomes" id="UP000319769"/>
    </source>
</evidence>
<name>A0A5N0V2P4_9PSEU</name>
<comment type="caution">
    <text evidence="3">The sequence shown here is derived from an EMBL/GenBank/DDBJ whole genome shotgun (WGS) entry which is preliminary data.</text>
</comment>
<dbReference type="Gene3D" id="3.20.20.150">
    <property type="entry name" value="Divalent-metal-dependent TIM barrel enzymes"/>
    <property type="match status" value="1"/>
</dbReference>
<dbReference type="AlphaFoldDB" id="A0A5N0V2P4"/>
<dbReference type="EMBL" id="VMNW02000020">
    <property type="protein sequence ID" value="KAA9160707.1"/>
    <property type="molecule type" value="Genomic_DNA"/>
</dbReference>
<proteinExistence type="predicted"/>
<gene>
    <name evidence="3" type="ORF">FPZ12_016290</name>
</gene>
<evidence type="ECO:0000313" key="3">
    <source>
        <dbReference type="EMBL" id="KAA9160707.1"/>
    </source>
</evidence>
<feature type="domain" description="Xylose isomerase-like TIM barrel" evidence="2">
    <location>
        <begin position="95"/>
        <end position="352"/>
    </location>
</feature>
<protein>
    <submittedName>
        <fullName evidence="3">TIM barrel protein</fullName>
    </submittedName>
</protein>
<evidence type="ECO:0000259" key="2">
    <source>
        <dbReference type="Pfam" id="PF01261"/>
    </source>
</evidence>
<dbReference type="InterPro" id="IPR036237">
    <property type="entry name" value="Xyl_isomerase-like_sf"/>
</dbReference>
<reference evidence="3" key="1">
    <citation type="submission" date="2019-09" db="EMBL/GenBank/DDBJ databases">
        <authorList>
            <person name="Teo W.F.A."/>
            <person name="Duangmal K."/>
        </authorList>
    </citation>
    <scope>NUCLEOTIDE SEQUENCE [LARGE SCALE GENOMIC DNA]</scope>
    <source>
        <strain evidence="3">K81G1</strain>
    </source>
</reference>
<dbReference type="OrthoDB" id="104997at2"/>